<accession>A0AA39NNI3</accession>
<proteinExistence type="predicted"/>
<sequence length="72" mass="8163">MLSYLSILLVSVQPAILECNLKHKWTLDQNDSNASGGIQKLTLAVCVCIRSSYVHPNLHDWIFSRRRSLTAH</sequence>
<gene>
    <name evidence="2" type="ORF">IW261DRAFT_1516972</name>
</gene>
<evidence type="ECO:0000313" key="2">
    <source>
        <dbReference type="EMBL" id="KAK0468916.1"/>
    </source>
</evidence>
<dbReference type="Proteomes" id="UP001175227">
    <property type="component" value="Unassembled WGS sequence"/>
</dbReference>
<dbReference type="AlphaFoldDB" id="A0AA39NNI3"/>
<keyword evidence="1" id="KW-0732">Signal</keyword>
<evidence type="ECO:0000256" key="1">
    <source>
        <dbReference type="SAM" id="SignalP"/>
    </source>
</evidence>
<protein>
    <recommendedName>
        <fullName evidence="4">Secreted protein</fullName>
    </recommendedName>
</protein>
<comment type="caution">
    <text evidence="2">The sequence shown here is derived from an EMBL/GenBank/DDBJ whole genome shotgun (WGS) entry which is preliminary data.</text>
</comment>
<feature type="chain" id="PRO_5041340228" description="Secreted protein" evidence="1">
    <location>
        <begin position="18"/>
        <end position="72"/>
    </location>
</feature>
<name>A0AA39NNI3_9AGAR</name>
<evidence type="ECO:0000313" key="3">
    <source>
        <dbReference type="Proteomes" id="UP001175227"/>
    </source>
</evidence>
<evidence type="ECO:0008006" key="4">
    <source>
        <dbReference type="Google" id="ProtNLM"/>
    </source>
</evidence>
<keyword evidence="3" id="KW-1185">Reference proteome</keyword>
<reference evidence="2" key="1">
    <citation type="submission" date="2023-06" db="EMBL/GenBank/DDBJ databases">
        <authorList>
            <consortium name="Lawrence Berkeley National Laboratory"/>
            <person name="Ahrendt S."/>
            <person name="Sahu N."/>
            <person name="Indic B."/>
            <person name="Wong-Bajracharya J."/>
            <person name="Merenyi Z."/>
            <person name="Ke H.-M."/>
            <person name="Monk M."/>
            <person name="Kocsube S."/>
            <person name="Drula E."/>
            <person name="Lipzen A."/>
            <person name="Balint B."/>
            <person name="Henrissat B."/>
            <person name="Andreopoulos B."/>
            <person name="Martin F.M."/>
            <person name="Harder C.B."/>
            <person name="Rigling D."/>
            <person name="Ford K.L."/>
            <person name="Foster G.D."/>
            <person name="Pangilinan J."/>
            <person name="Papanicolaou A."/>
            <person name="Barry K."/>
            <person name="LaButti K."/>
            <person name="Viragh M."/>
            <person name="Koriabine M."/>
            <person name="Yan M."/>
            <person name="Riley R."/>
            <person name="Champramary S."/>
            <person name="Plett K.L."/>
            <person name="Tsai I.J."/>
            <person name="Slot J."/>
            <person name="Sipos G."/>
            <person name="Plett J."/>
            <person name="Nagy L.G."/>
            <person name="Grigoriev I.V."/>
        </authorList>
    </citation>
    <scope>NUCLEOTIDE SEQUENCE</scope>
    <source>
        <strain evidence="2">ICMP 16352</strain>
    </source>
</reference>
<organism evidence="2 3">
    <name type="scientific">Armillaria novae-zelandiae</name>
    <dbReference type="NCBI Taxonomy" id="153914"/>
    <lineage>
        <taxon>Eukaryota</taxon>
        <taxon>Fungi</taxon>
        <taxon>Dikarya</taxon>
        <taxon>Basidiomycota</taxon>
        <taxon>Agaricomycotina</taxon>
        <taxon>Agaricomycetes</taxon>
        <taxon>Agaricomycetidae</taxon>
        <taxon>Agaricales</taxon>
        <taxon>Marasmiineae</taxon>
        <taxon>Physalacriaceae</taxon>
        <taxon>Armillaria</taxon>
    </lineage>
</organism>
<feature type="signal peptide" evidence="1">
    <location>
        <begin position="1"/>
        <end position="17"/>
    </location>
</feature>
<dbReference type="EMBL" id="JAUEPR010000064">
    <property type="protein sequence ID" value="KAK0468916.1"/>
    <property type="molecule type" value="Genomic_DNA"/>
</dbReference>